<reference evidence="1" key="1">
    <citation type="journal article" date="2022" name="Int. J. Mol. Sci.">
        <title>Draft Genome of Tanacetum Coccineum: Genomic Comparison of Closely Related Tanacetum-Family Plants.</title>
        <authorList>
            <person name="Yamashiro T."/>
            <person name="Shiraishi A."/>
            <person name="Nakayama K."/>
            <person name="Satake H."/>
        </authorList>
    </citation>
    <scope>NUCLEOTIDE SEQUENCE</scope>
</reference>
<organism evidence="1 2">
    <name type="scientific">Tanacetum coccineum</name>
    <dbReference type="NCBI Taxonomy" id="301880"/>
    <lineage>
        <taxon>Eukaryota</taxon>
        <taxon>Viridiplantae</taxon>
        <taxon>Streptophyta</taxon>
        <taxon>Embryophyta</taxon>
        <taxon>Tracheophyta</taxon>
        <taxon>Spermatophyta</taxon>
        <taxon>Magnoliopsida</taxon>
        <taxon>eudicotyledons</taxon>
        <taxon>Gunneridae</taxon>
        <taxon>Pentapetalae</taxon>
        <taxon>asterids</taxon>
        <taxon>campanulids</taxon>
        <taxon>Asterales</taxon>
        <taxon>Asteraceae</taxon>
        <taxon>Asteroideae</taxon>
        <taxon>Anthemideae</taxon>
        <taxon>Anthemidinae</taxon>
        <taxon>Tanacetum</taxon>
    </lineage>
</organism>
<gene>
    <name evidence="1" type="ORF">Tco_0680675</name>
</gene>
<dbReference type="Proteomes" id="UP001151760">
    <property type="component" value="Unassembled WGS sequence"/>
</dbReference>
<accession>A0ABQ4XM57</accession>
<proteinExistence type="predicted"/>
<evidence type="ECO:0000313" key="2">
    <source>
        <dbReference type="Proteomes" id="UP001151760"/>
    </source>
</evidence>
<evidence type="ECO:0000313" key="1">
    <source>
        <dbReference type="EMBL" id="GJS66111.1"/>
    </source>
</evidence>
<sequence length="86" mass="9680">MPNRINVAIHLLGPSSASSRGERFQTVLKFRFLMLPQLSAPMRSVIEQIPFITQDNPIGTGYSFVEDKKLLVKTDEDTANDILTEM</sequence>
<keyword evidence="2" id="KW-1185">Reference proteome</keyword>
<name>A0ABQ4XM57_9ASTR</name>
<dbReference type="EMBL" id="BQNB010009626">
    <property type="protein sequence ID" value="GJS66111.1"/>
    <property type="molecule type" value="Genomic_DNA"/>
</dbReference>
<comment type="caution">
    <text evidence="1">The sequence shown here is derived from an EMBL/GenBank/DDBJ whole genome shotgun (WGS) entry which is preliminary data.</text>
</comment>
<reference evidence="1" key="2">
    <citation type="submission" date="2022-01" db="EMBL/GenBank/DDBJ databases">
        <authorList>
            <person name="Yamashiro T."/>
            <person name="Shiraishi A."/>
            <person name="Satake H."/>
            <person name="Nakayama K."/>
        </authorList>
    </citation>
    <scope>NUCLEOTIDE SEQUENCE</scope>
</reference>
<protein>
    <submittedName>
        <fullName evidence="1">Uncharacterized protein</fullName>
    </submittedName>
</protein>